<sequence>MGRRRWRKLIILRGLPGSRKTDKANELLKYFKERGMYGIIVSADDYFRNGPNGEIVNFDARKLYEAHKEAREKAWDAMLRKENPIIIDNINMEFQYMYPYVFRGFRKRYWIEFVDLMDDNVPTYDSYRRCKGKIPLEKFEKWKASYRKVKHINQILHDPVSKSKWKYRL</sequence>
<proteinExistence type="predicted"/>
<evidence type="ECO:0000313" key="4">
    <source>
        <dbReference type="Proteomes" id="UP000823561"/>
    </source>
</evidence>
<organism evidence="3 4">
    <name type="scientific">Alosa alosa</name>
    <name type="common">allis shad</name>
    <dbReference type="NCBI Taxonomy" id="278164"/>
    <lineage>
        <taxon>Eukaryota</taxon>
        <taxon>Metazoa</taxon>
        <taxon>Chordata</taxon>
        <taxon>Craniata</taxon>
        <taxon>Vertebrata</taxon>
        <taxon>Euteleostomi</taxon>
        <taxon>Actinopterygii</taxon>
        <taxon>Neopterygii</taxon>
        <taxon>Teleostei</taxon>
        <taxon>Clupei</taxon>
        <taxon>Clupeiformes</taxon>
        <taxon>Clupeoidei</taxon>
        <taxon>Clupeidae</taxon>
        <taxon>Alosa</taxon>
    </lineage>
</organism>
<dbReference type="PANTHER" id="PTHR13308:SF40">
    <property type="entry name" value="NEDD4-BINDING PROTEIN 2-LIKE 1"/>
    <property type="match status" value="1"/>
</dbReference>
<dbReference type="Pfam" id="PF08433">
    <property type="entry name" value="KTI12"/>
    <property type="match status" value="1"/>
</dbReference>
<evidence type="ECO:0000313" key="3">
    <source>
        <dbReference type="EMBL" id="KAG5284707.1"/>
    </source>
</evidence>
<dbReference type="InterPro" id="IPR013641">
    <property type="entry name" value="KTI12/PSTK"/>
</dbReference>
<dbReference type="PANTHER" id="PTHR13308">
    <property type="entry name" value="NEDD4-BINDING PROTEIN 2-LIKE 1"/>
    <property type="match status" value="1"/>
</dbReference>
<protein>
    <submittedName>
        <fullName evidence="3">Uncharacterized protein</fullName>
    </submittedName>
</protein>
<dbReference type="AlphaFoldDB" id="A0AAV6HGS8"/>
<dbReference type="Proteomes" id="UP000823561">
    <property type="component" value="Chromosome 2"/>
</dbReference>
<keyword evidence="1" id="KW-0547">Nucleotide-binding</keyword>
<dbReference type="InterPro" id="IPR027417">
    <property type="entry name" value="P-loop_NTPase"/>
</dbReference>
<keyword evidence="4" id="KW-1185">Reference proteome</keyword>
<comment type="caution">
    <text evidence="3">The sequence shown here is derived from an EMBL/GenBank/DDBJ whole genome shotgun (WGS) entry which is preliminary data.</text>
</comment>
<dbReference type="SUPFAM" id="SSF52540">
    <property type="entry name" value="P-loop containing nucleoside triphosphate hydrolases"/>
    <property type="match status" value="1"/>
</dbReference>
<dbReference type="InterPro" id="IPR026302">
    <property type="entry name" value="NEDD4-bd_p2"/>
</dbReference>
<accession>A0AAV6HGS8</accession>
<dbReference type="GO" id="GO:0005524">
    <property type="term" value="F:ATP binding"/>
    <property type="evidence" value="ECO:0007669"/>
    <property type="project" value="UniProtKB-KW"/>
</dbReference>
<keyword evidence="2" id="KW-0067">ATP-binding</keyword>
<gene>
    <name evidence="3" type="ORF">AALO_G00029610</name>
</gene>
<evidence type="ECO:0000256" key="2">
    <source>
        <dbReference type="ARBA" id="ARBA00022840"/>
    </source>
</evidence>
<name>A0AAV6HGS8_9TELE</name>
<dbReference type="Gene3D" id="3.40.50.300">
    <property type="entry name" value="P-loop containing nucleotide triphosphate hydrolases"/>
    <property type="match status" value="1"/>
</dbReference>
<reference evidence="3" key="1">
    <citation type="submission" date="2020-10" db="EMBL/GenBank/DDBJ databases">
        <title>Chromosome-scale genome assembly of the Allis shad, Alosa alosa.</title>
        <authorList>
            <person name="Margot Z."/>
            <person name="Christophe K."/>
            <person name="Cabau C."/>
            <person name="Louis A."/>
            <person name="Berthelot C."/>
            <person name="Parey E."/>
            <person name="Roest Crollius H."/>
            <person name="Montfort J."/>
            <person name="Robinson-Rechavi M."/>
            <person name="Bucao C."/>
            <person name="Bouchez O."/>
            <person name="Gislard M."/>
            <person name="Lluch J."/>
            <person name="Milhes M."/>
            <person name="Lampietro C."/>
            <person name="Lopez Roques C."/>
            <person name="Donnadieu C."/>
            <person name="Braasch I."/>
            <person name="Desvignes T."/>
            <person name="Postlethwait J."/>
            <person name="Bobe J."/>
            <person name="Guiguen Y."/>
        </authorList>
    </citation>
    <scope>NUCLEOTIDE SEQUENCE</scope>
    <source>
        <strain evidence="3">M-15738</strain>
        <tissue evidence="3">Blood</tissue>
    </source>
</reference>
<evidence type="ECO:0000256" key="1">
    <source>
        <dbReference type="ARBA" id="ARBA00022741"/>
    </source>
</evidence>
<dbReference type="EMBL" id="JADWDJ010000002">
    <property type="protein sequence ID" value="KAG5284707.1"/>
    <property type="molecule type" value="Genomic_DNA"/>
</dbReference>